<organism evidence="2 3">
    <name type="scientific">Demequina lignilytica</name>
    <dbReference type="NCBI Taxonomy" id="3051663"/>
    <lineage>
        <taxon>Bacteria</taxon>
        <taxon>Bacillati</taxon>
        <taxon>Actinomycetota</taxon>
        <taxon>Actinomycetes</taxon>
        <taxon>Micrococcales</taxon>
        <taxon>Demequinaceae</taxon>
        <taxon>Demequina</taxon>
    </lineage>
</organism>
<evidence type="ECO:0000313" key="2">
    <source>
        <dbReference type="EMBL" id="MDN4484376.1"/>
    </source>
</evidence>
<dbReference type="PANTHER" id="PTHR43689">
    <property type="entry name" value="HYDROLASE"/>
    <property type="match status" value="1"/>
</dbReference>
<name>A0AB35MKN6_9MICO</name>
<dbReference type="Gene3D" id="3.40.50.1820">
    <property type="entry name" value="alpha/beta hydrolase"/>
    <property type="match status" value="1"/>
</dbReference>
<dbReference type="GO" id="GO:0016787">
    <property type="term" value="F:hydrolase activity"/>
    <property type="evidence" value="ECO:0007669"/>
    <property type="project" value="UniProtKB-KW"/>
</dbReference>
<protein>
    <submittedName>
        <fullName evidence="2">Alpha/beta hydrolase</fullName>
    </submittedName>
</protein>
<feature type="domain" description="AB hydrolase-1" evidence="1">
    <location>
        <begin position="23"/>
        <end position="261"/>
    </location>
</feature>
<dbReference type="Proteomes" id="UP001172756">
    <property type="component" value="Unassembled WGS sequence"/>
</dbReference>
<gene>
    <name evidence="2" type="ORF">QQ002_12565</name>
</gene>
<accession>A0AB35MKN6</accession>
<dbReference type="SUPFAM" id="SSF53474">
    <property type="entry name" value="alpha/beta-Hydrolases"/>
    <property type="match status" value="1"/>
</dbReference>
<comment type="caution">
    <text evidence="2">The sequence shown here is derived from an EMBL/GenBank/DDBJ whole genome shotgun (WGS) entry which is preliminary data.</text>
</comment>
<dbReference type="PANTHER" id="PTHR43689:SF8">
    <property type="entry name" value="ALPHA_BETA-HYDROLASES SUPERFAMILY PROTEIN"/>
    <property type="match status" value="1"/>
</dbReference>
<evidence type="ECO:0000313" key="3">
    <source>
        <dbReference type="Proteomes" id="UP001172756"/>
    </source>
</evidence>
<dbReference type="Pfam" id="PF12697">
    <property type="entry name" value="Abhydrolase_6"/>
    <property type="match status" value="1"/>
</dbReference>
<dbReference type="InterPro" id="IPR029058">
    <property type="entry name" value="AB_hydrolase_fold"/>
</dbReference>
<dbReference type="InterPro" id="IPR000073">
    <property type="entry name" value="AB_hydrolase_1"/>
</dbReference>
<sequence length="270" mass="29156">MATMMMPDGLGLHYEIFGDGPPLVLVHGGWSDVSTWLMVRELLAERFTVVMYDRRAHGASGPHDAPRSVAADLVDLAYLIASLGVGPVGLCGFSHGALIALRFAVRHPDMVVGVIGHEPAALGVLDASREHDDVRLRDAAELAEVRRLLESGAHARAAERFVDRVAFDPGVWASLPPEEQVRFAAHGPTFLSDLRDDEAFTLELRSIAALEVPRTLTFGGRSRPVFGAIGEVLAPVLPAGTIRRFDQWGHVPHISHPDEYVGVVGDFLAG</sequence>
<reference evidence="2 3" key="1">
    <citation type="submission" date="2023-06" db="EMBL/GenBank/DDBJ databases">
        <title>SYSU T0a273.</title>
        <authorList>
            <person name="Gao L."/>
            <person name="Fang B.-Z."/>
            <person name="Li W.-J."/>
        </authorList>
    </citation>
    <scope>NUCLEOTIDE SEQUENCE [LARGE SCALE GENOMIC DNA]</scope>
    <source>
        <strain evidence="2 3">SYSU T0a273</strain>
    </source>
</reference>
<dbReference type="AlphaFoldDB" id="A0AB35MKN6"/>
<keyword evidence="2" id="KW-0378">Hydrolase</keyword>
<dbReference type="EMBL" id="JAUHQB010000011">
    <property type="protein sequence ID" value="MDN4484376.1"/>
    <property type="molecule type" value="Genomic_DNA"/>
</dbReference>
<dbReference type="RefSeq" id="WP_301160977.1">
    <property type="nucleotide sequence ID" value="NZ_JAUHQB010000011.1"/>
</dbReference>
<proteinExistence type="predicted"/>
<evidence type="ECO:0000259" key="1">
    <source>
        <dbReference type="Pfam" id="PF12697"/>
    </source>
</evidence>